<comment type="caution">
    <text evidence="2">The sequence shown here is derived from an EMBL/GenBank/DDBJ whole genome shotgun (WGS) entry which is preliminary data.</text>
</comment>
<evidence type="ECO:0000313" key="2">
    <source>
        <dbReference type="EMBL" id="MBK1828253.1"/>
    </source>
</evidence>
<dbReference type="AlphaFoldDB" id="A0A934REM8"/>
<name>A0A934REM8_9BACT</name>
<dbReference type="InterPro" id="IPR018490">
    <property type="entry name" value="cNMP-bd_dom_sf"/>
</dbReference>
<evidence type="ECO:0000313" key="3">
    <source>
        <dbReference type="Proteomes" id="UP000658278"/>
    </source>
</evidence>
<evidence type="ECO:0000259" key="1">
    <source>
        <dbReference type="PROSITE" id="PS50042"/>
    </source>
</evidence>
<reference evidence="2" key="1">
    <citation type="submission" date="2021-01" db="EMBL/GenBank/DDBJ databases">
        <title>Modified the classification status of verrucomicrobia.</title>
        <authorList>
            <person name="Feng X."/>
        </authorList>
    </citation>
    <scope>NUCLEOTIDE SEQUENCE</scope>
    <source>
        <strain evidence="2">KCTC 22201</strain>
    </source>
</reference>
<dbReference type="Proteomes" id="UP000658278">
    <property type="component" value="Unassembled WGS sequence"/>
</dbReference>
<dbReference type="Gene3D" id="2.60.120.10">
    <property type="entry name" value="Jelly Rolls"/>
    <property type="match status" value="1"/>
</dbReference>
<dbReference type="InterPro" id="IPR000595">
    <property type="entry name" value="cNMP-bd_dom"/>
</dbReference>
<sequence length="146" mass="16160">MFDFKCECEALPTRRFAAGEVVIEEGAKSGALYFLIDGSVEISRDGTLVAKLDTPGLVLGEISILLDRTHIAEVRAVEDCSFHVAEDPEKFLHDHPKVSLYIARSLAKKVDVTTCYLVDLKQQYGAEEGQLGMVHEVIDSLLQVKH</sequence>
<dbReference type="SMART" id="SM00100">
    <property type="entry name" value="cNMP"/>
    <property type="match status" value="1"/>
</dbReference>
<dbReference type="InterPro" id="IPR014710">
    <property type="entry name" value="RmlC-like_jellyroll"/>
</dbReference>
<protein>
    <submittedName>
        <fullName evidence="2">Cyclic nucleotide-binding domain-containing protein</fullName>
    </submittedName>
</protein>
<dbReference type="CDD" id="cd00038">
    <property type="entry name" value="CAP_ED"/>
    <property type="match status" value="1"/>
</dbReference>
<organism evidence="2 3">
    <name type="scientific">Haloferula rosea</name>
    <dbReference type="NCBI Taxonomy" id="490093"/>
    <lineage>
        <taxon>Bacteria</taxon>
        <taxon>Pseudomonadati</taxon>
        <taxon>Verrucomicrobiota</taxon>
        <taxon>Verrucomicrobiia</taxon>
        <taxon>Verrucomicrobiales</taxon>
        <taxon>Verrucomicrobiaceae</taxon>
        <taxon>Haloferula</taxon>
    </lineage>
</organism>
<dbReference type="PROSITE" id="PS50042">
    <property type="entry name" value="CNMP_BINDING_3"/>
    <property type="match status" value="1"/>
</dbReference>
<dbReference type="RefSeq" id="WP_200281308.1">
    <property type="nucleotide sequence ID" value="NZ_JAENII010000012.1"/>
</dbReference>
<accession>A0A934REM8</accession>
<gene>
    <name evidence="2" type="ORF">JIN81_14560</name>
</gene>
<dbReference type="EMBL" id="JAENII010000012">
    <property type="protein sequence ID" value="MBK1828253.1"/>
    <property type="molecule type" value="Genomic_DNA"/>
</dbReference>
<keyword evidence="3" id="KW-1185">Reference proteome</keyword>
<proteinExistence type="predicted"/>
<feature type="domain" description="Cyclic nucleotide-binding" evidence="1">
    <location>
        <begin position="9"/>
        <end position="80"/>
    </location>
</feature>
<dbReference type="SUPFAM" id="SSF51206">
    <property type="entry name" value="cAMP-binding domain-like"/>
    <property type="match status" value="1"/>
</dbReference>
<dbReference type="Pfam" id="PF00027">
    <property type="entry name" value="cNMP_binding"/>
    <property type="match status" value="1"/>
</dbReference>